<dbReference type="RefSeq" id="WP_141623753.1">
    <property type="nucleotide sequence ID" value="NZ_CP041242.1"/>
</dbReference>
<accession>A0A514BSP4</accession>
<dbReference type="AlphaFoldDB" id="A0A514BSP4"/>
<name>A0A514BSP4_9GAMM</name>
<proteinExistence type="predicted"/>
<sequence>MNIETASNQDALDSFIAKWRQRWPEWSLAEVFVPAGQRATVLAWAALLQELGDAAWGGRDPRPGEAKLAWWAEELGGWSRGARRHPLGIDLQRLPAGWDTLAAALPALQASRERPGDHAEAFALLEPFATAAAEVELRLFGAGLDRAQDPAPGAVRASRDAIAACLLQARFFHEGDGHVPLAIFARAGEGEPTAIWAGQLRQRWPMAPAATLPRRLWTALARARLGLAEPGRALKPWAVLAKAWRAARN</sequence>
<dbReference type="KEGG" id="lyj:FKV23_10230"/>
<dbReference type="SUPFAM" id="SSF48576">
    <property type="entry name" value="Terpenoid synthases"/>
    <property type="match status" value="1"/>
</dbReference>
<organism evidence="1 2">
    <name type="scientific">Marilutibacter alkalisoli</name>
    <dbReference type="NCBI Taxonomy" id="2591633"/>
    <lineage>
        <taxon>Bacteria</taxon>
        <taxon>Pseudomonadati</taxon>
        <taxon>Pseudomonadota</taxon>
        <taxon>Gammaproteobacteria</taxon>
        <taxon>Lysobacterales</taxon>
        <taxon>Lysobacteraceae</taxon>
        <taxon>Marilutibacter</taxon>
    </lineage>
</organism>
<evidence type="ECO:0000313" key="1">
    <source>
        <dbReference type="EMBL" id="QDH70418.1"/>
    </source>
</evidence>
<dbReference type="InterPro" id="IPR008949">
    <property type="entry name" value="Isoprenoid_synthase_dom_sf"/>
</dbReference>
<dbReference type="EMBL" id="CP041242">
    <property type="protein sequence ID" value="QDH70418.1"/>
    <property type="molecule type" value="Genomic_DNA"/>
</dbReference>
<dbReference type="Proteomes" id="UP000317199">
    <property type="component" value="Chromosome"/>
</dbReference>
<reference evidence="1 2" key="1">
    <citation type="submission" date="2019-06" db="EMBL/GenBank/DDBJ databases">
        <title>Lysobacter alkalisoli sp. nov. isolated from saline-alkali soil.</title>
        <authorList>
            <person name="Sun J.-Q."/>
            <person name="Xu L."/>
        </authorList>
    </citation>
    <scope>NUCLEOTIDE SEQUENCE [LARGE SCALE GENOMIC DNA]</scope>
    <source>
        <strain evidence="1 2">SJ-36</strain>
    </source>
</reference>
<protein>
    <submittedName>
        <fullName evidence="1">Phytoene/squalene synthase family protein</fullName>
    </submittedName>
</protein>
<gene>
    <name evidence="1" type="ORF">FKV23_10230</name>
</gene>
<evidence type="ECO:0000313" key="2">
    <source>
        <dbReference type="Proteomes" id="UP000317199"/>
    </source>
</evidence>
<dbReference type="OrthoDB" id="5959054at2"/>
<keyword evidence="2" id="KW-1185">Reference proteome</keyword>